<evidence type="ECO:0000256" key="7">
    <source>
        <dbReference type="PROSITE-ProRule" id="PRU01016"/>
    </source>
</evidence>
<dbReference type="EC" id="2.1.1.37" evidence="1"/>
<comment type="similarity">
    <text evidence="7">Belongs to the class I-like SAM-binding methyltransferase superfamily. C5-methyltransferase family.</text>
</comment>
<keyword evidence="4 7" id="KW-0949">S-adenosyl-L-methionine</keyword>
<comment type="catalytic activity">
    <reaction evidence="6">
        <text>a 2'-deoxycytidine in DNA + S-adenosyl-L-methionine = a 5-methyl-2'-deoxycytidine in DNA + S-adenosyl-L-homocysteine + H(+)</text>
        <dbReference type="Rhea" id="RHEA:13681"/>
        <dbReference type="Rhea" id="RHEA-COMP:11369"/>
        <dbReference type="Rhea" id="RHEA-COMP:11370"/>
        <dbReference type="ChEBI" id="CHEBI:15378"/>
        <dbReference type="ChEBI" id="CHEBI:57856"/>
        <dbReference type="ChEBI" id="CHEBI:59789"/>
        <dbReference type="ChEBI" id="CHEBI:85452"/>
        <dbReference type="ChEBI" id="CHEBI:85454"/>
        <dbReference type="EC" id="2.1.1.37"/>
    </reaction>
</comment>
<dbReference type="PANTHER" id="PTHR10629">
    <property type="entry name" value="CYTOSINE-SPECIFIC METHYLTRANSFERASE"/>
    <property type="match status" value="1"/>
</dbReference>
<dbReference type="PROSITE" id="PS51679">
    <property type="entry name" value="SAM_MT_C5"/>
    <property type="match status" value="1"/>
</dbReference>
<dbReference type="EMBL" id="CP117257">
    <property type="protein sequence ID" value="WFR98349.1"/>
    <property type="molecule type" value="Genomic_DNA"/>
</dbReference>
<accession>A0AAF1KWY4</accession>
<protein>
    <recommendedName>
        <fullName evidence="1">DNA (cytosine-5-)-methyltransferase</fullName>
        <ecNumber evidence="1">2.1.1.37</ecNumber>
    </recommendedName>
</protein>
<dbReference type="GO" id="GO:0009307">
    <property type="term" value="P:DNA restriction-modification system"/>
    <property type="evidence" value="ECO:0007669"/>
    <property type="project" value="UniProtKB-KW"/>
</dbReference>
<geneLocation type="plasmid" evidence="8 9">
    <name>pTi1078</name>
</geneLocation>
<proteinExistence type="inferred from homology"/>
<evidence type="ECO:0000256" key="5">
    <source>
        <dbReference type="ARBA" id="ARBA00022747"/>
    </source>
</evidence>
<gene>
    <name evidence="8" type="ORF">PR017_21745</name>
</gene>
<dbReference type="InterPro" id="IPR029063">
    <property type="entry name" value="SAM-dependent_MTases_sf"/>
</dbReference>
<feature type="active site" evidence="7">
    <location>
        <position position="85"/>
    </location>
</feature>
<evidence type="ECO:0000256" key="6">
    <source>
        <dbReference type="ARBA" id="ARBA00047422"/>
    </source>
</evidence>
<evidence type="ECO:0000256" key="1">
    <source>
        <dbReference type="ARBA" id="ARBA00011975"/>
    </source>
</evidence>
<dbReference type="Proteomes" id="UP000249499">
    <property type="component" value="Plasmid pTi1078"/>
</dbReference>
<reference evidence="9" key="2">
    <citation type="journal article" date="2023" name="MicrobiologyOpen">
        <title>Genomics of the tumorigenes clade of the family Rhizobiaceae and description of Rhizobium rhododendri sp. nov.</title>
        <authorList>
            <person name="Kuzmanovic N."/>
            <person name="diCenzo G.C."/>
            <person name="Bunk B."/>
            <person name="Sproeer C."/>
            <person name="Fruehling A."/>
            <person name="Neumann-Schaal M."/>
            <person name="Overmann J."/>
            <person name="Smalla K."/>
        </authorList>
    </citation>
    <scope>NUCLEOTIDE SEQUENCE [LARGE SCALE GENOMIC DNA]</scope>
    <source>
        <strain evidence="9">1078</strain>
        <plasmid evidence="9">pTi1078</plasmid>
    </source>
</reference>
<dbReference type="REBASE" id="711376">
    <property type="entry name" value="M.Rtu1078ORF21745P"/>
</dbReference>
<dbReference type="Gene3D" id="3.40.50.150">
    <property type="entry name" value="Vaccinia Virus protein VP39"/>
    <property type="match status" value="1"/>
</dbReference>
<dbReference type="PROSITE" id="PS00094">
    <property type="entry name" value="C5_MTASE_1"/>
    <property type="match status" value="1"/>
</dbReference>
<evidence type="ECO:0000256" key="3">
    <source>
        <dbReference type="ARBA" id="ARBA00022679"/>
    </source>
</evidence>
<dbReference type="InterPro" id="IPR050390">
    <property type="entry name" value="C5-Methyltransferase"/>
</dbReference>
<dbReference type="GO" id="GO:0003886">
    <property type="term" value="F:DNA (cytosine-5-)-methyltransferase activity"/>
    <property type="evidence" value="ECO:0007669"/>
    <property type="project" value="UniProtKB-EC"/>
</dbReference>
<dbReference type="GO" id="GO:0032259">
    <property type="term" value="P:methylation"/>
    <property type="evidence" value="ECO:0007669"/>
    <property type="project" value="UniProtKB-KW"/>
</dbReference>
<keyword evidence="3 7" id="KW-0808">Transferase</keyword>
<evidence type="ECO:0000256" key="4">
    <source>
        <dbReference type="ARBA" id="ARBA00022691"/>
    </source>
</evidence>
<dbReference type="PANTHER" id="PTHR10629:SF52">
    <property type="entry name" value="DNA (CYTOSINE-5)-METHYLTRANSFERASE 1"/>
    <property type="match status" value="1"/>
</dbReference>
<keyword evidence="5" id="KW-0680">Restriction system</keyword>
<dbReference type="InterPro" id="IPR018117">
    <property type="entry name" value="C5_DNA_meth_AS"/>
</dbReference>
<dbReference type="PRINTS" id="PR00105">
    <property type="entry name" value="C5METTRFRASE"/>
</dbReference>
<keyword evidence="2 7" id="KW-0489">Methyltransferase</keyword>
<evidence type="ECO:0000313" key="8">
    <source>
        <dbReference type="EMBL" id="WFR98349.1"/>
    </source>
</evidence>
<dbReference type="RefSeq" id="WP_111219373.1">
    <property type="nucleotide sequence ID" value="NZ_CP117257.1"/>
</dbReference>
<keyword evidence="9" id="KW-1185">Reference proteome</keyword>
<dbReference type="KEGG" id="rtu:PR017_21745"/>
<dbReference type="AlphaFoldDB" id="A0AAF1KWY4"/>
<dbReference type="SUPFAM" id="SSF53335">
    <property type="entry name" value="S-adenosyl-L-methionine-dependent methyltransferases"/>
    <property type="match status" value="1"/>
</dbReference>
<organism evidence="8 9">
    <name type="scientific">Rhizobium tumorigenes</name>
    <dbReference type="NCBI Taxonomy" id="2041385"/>
    <lineage>
        <taxon>Bacteria</taxon>
        <taxon>Pseudomonadati</taxon>
        <taxon>Pseudomonadota</taxon>
        <taxon>Alphaproteobacteria</taxon>
        <taxon>Hyphomicrobiales</taxon>
        <taxon>Rhizobiaceae</taxon>
        <taxon>Rhizobium/Agrobacterium group</taxon>
        <taxon>Rhizobium</taxon>
    </lineage>
</organism>
<evidence type="ECO:0000313" key="9">
    <source>
        <dbReference type="Proteomes" id="UP000249499"/>
    </source>
</evidence>
<dbReference type="Pfam" id="PF00145">
    <property type="entry name" value="DNA_methylase"/>
    <property type="match status" value="1"/>
</dbReference>
<reference evidence="8 9" key="1">
    <citation type="journal article" date="2018" name="Sci. Rep.">
        <title>Rhizobium tumorigenes sp. nov., a novel plant tumorigenic bacterium isolated from cane gall tumors on thornless blackberry.</title>
        <authorList>
            <person name="Kuzmanovi N."/>
            <person name="Smalla K."/>
            <person name="Gronow S."/>
            <person name="PuBawska J."/>
        </authorList>
    </citation>
    <scope>NUCLEOTIDE SEQUENCE [LARGE SCALE GENOMIC DNA]</scope>
    <source>
        <strain evidence="8 9">1078</strain>
    </source>
</reference>
<keyword evidence="8" id="KW-0614">Plasmid</keyword>
<name>A0AAF1KWY4_9HYPH</name>
<sequence length="360" mass="39659">MRKTEHPQIIAVDLFCGVGGLTYGLQSAGVSVRLGVDIDPDCAHPIEKNSKAVFLQADVASLDPNIVAGVFEGAKVSLLAGCAPCQPFSTYSRAAKQKHGDAAGDNRSKDWRLVEHFGNLIEQVQPDLVTMENVPPLAQQPIFDLFLKKLKGYWVDWRVVECQTIGLPQTRKRLVLVASRLGPINIPEFEKPLRTVQSVIGDLPELTAGGQDPKDPLHRASKLSSVNLKRIRHSVPGGTWRDWPEALRSSCHLKETGATYPSVYGRMRWDAPAPTITTQCFGYGNGRFGHPQQDRAISLREASMLQGFPKGYSFLPDEKSASFDKLGRLIGNAVPVKLGEVIGELFFEHVAKYRSPDTKH</sequence>
<dbReference type="InterPro" id="IPR001525">
    <property type="entry name" value="C5_MeTfrase"/>
</dbReference>
<dbReference type="Gene3D" id="3.90.120.10">
    <property type="entry name" value="DNA Methylase, subunit A, domain 2"/>
    <property type="match status" value="1"/>
</dbReference>
<evidence type="ECO:0000256" key="2">
    <source>
        <dbReference type="ARBA" id="ARBA00022603"/>
    </source>
</evidence>